<evidence type="ECO:0000313" key="6">
    <source>
        <dbReference type="Proteomes" id="UP000662857"/>
    </source>
</evidence>
<dbReference type="Proteomes" id="UP000662857">
    <property type="component" value="Chromosome"/>
</dbReference>
<dbReference type="Gene3D" id="1.10.10.10">
    <property type="entry name" value="Winged helix-like DNA-binding domain superfamily/Winged helix DNA-binding domain"/>
    <property type="match status" value="1"/>
</dbReference>
<keyword evidence="6" id="KW-1185">Reference proteome</keyword>
<keyword evidence="1" id="KW-0805">Transcription regulation</keyword>
<dbReference type="PANTHER" id="PTHR43214:SF24">
    <property type="entry name" value="TRANSCRIPTIONAL REGULATORY PROTEIN NARL-RELATED"/>
    <property type="match status" value="1"/>
</dbReference>
<dbReference type="Gene3D" id="1.25.40.10">
    <property type="entry name" value="Tetratricopeptide repeat domain"/>
    <property type="match status" value="1"/>
</dbReference>
<dbReference type="PANTHER" id="PTHR43214">
    <property type="entry name" value="TWO-COMPONENT RESPONSE REGULATOR"/>
    <property type="match status" value="1"/>
</dbReference>
<organism evidence="5 6">
    <name type="scientific">Natronosporangium hydrolyticum</name>
    <dbReference type="NCBI Taxonomy" id="2811111"/>
    <lineage>
        <taxon>Bacteria</taxon>
        <taxon>Bacillati</taxon>
        <taxon>Actinomycetota</taxon>
        <taxon>Actinomycetes</taxon>
        <taxon>Micromonosporales</taxon>
        <taxon>Micromonosporaceae</taxon>
        <taxon>Natronosporangium</taxon>
    </lineage>
</organism>
<evidence type="ECO:0000256" key="1">
    <source>
        <dbReference type="ARBA" id="ARBA00023015"/>
    </source>
</evidence>
<dbReference type="InterPro" id="IPR000792">
    <property type="entry name" value="Tscrpt_reg_LuxR_C"/>
</dbReference>
<evidence type="ECO:0000256" key="2">
    <source>
        <dbReference type="ARBA" id="ARBA00023125"/>
    </source>
</evidence>
<accession>A0A895YAP3</accession>
<gene>
    <name evidence="5" type="ORF">JQS43_23740</name>
</gene>
<feature type="domain" description="HTH luxR-type" evidence="4">
    <location>
        <begin position="496"/>
        <end position="561"/>
    </location>
</feature>
<name>A0A895YAP3_9ACTN</name>
<evidence type="ECO:0000259" key="4">
    <source>
        <dbReference type="PROSITE" id="PS50043"/>
    </source>
</evidence>
<dbReference type="RefSeq" id="WP_275580966.1">
    <property type="nucleotide sequence ID" value="NZ_CP070499.1"/>
</dbReference>
<reference evidence="5" key="1">
    <citation type="submission" date="2021-02" db="EMBL/GenBank/DDBJ databases">
        <title>Natrosporangium hydrolyticum gen. nov., sp. nov, a haloalkaliphilic actinobacterium from a soda solonchak soil.</title>
        <authorList>
            <person name="Sorokin D.Y."/>
            <person name="Khijniak T.V."/>
            <person name="Zakharycheva A.P."/>
            <person name="Boueva O.V."/>
            <person name="Ariskina E.V."/>
            <person name="Hahnke R.L."/>
            <person name="Bunk B."/>
            <person name="Sproer C."/>
            <person name="Schumann P."/>
            <person name="Evtushenko L.I."/>
            <person name="Kublanov I.V."/>
        </authorList>
    </citation>
    <scope>NUCLEOTIDE SEQUENCE</scope>
    <source>
        <strain evidence="5">DSM 106523</strain>
    </source>
</reference>
<dbReference type="SMART" id="SM00421">
    <property type="entry name" value="HTH_LUXR"/>
    <property type="match status" value="1"/>
</dbReference>
<dbReference type="KEGG" id="nhy:JQS43_23740"/>
<protein>
    <submittedName>
        <fullName evidence="5">Helix-turn-helix transcriptional regulator</fullName>
    </submittedName>
</protein>
<keyword evidence="2" id="KW-0238">DNA-binding</keyword>
<dbReference type="InterPro" id="IPR039420">
    <property type="entry name" value="WalR-like"/>
</dbReference>
<dbReference type="PROSITE" id="PS00622">
    <property type="entry name" value="HTH_LUXR_1"/>
    <property type="match status" value="1"/>
</dbReference>
<dbReference type="InterPro" id="IPR011990">
    <property type="entry name" value="TPR-like_helical_dom_sf"/>
</dbReference>
<dbReference type="InterPro" id="IPR016032">
    <property type="entry name" value="Sig_transdc_resp-reg_C-effctor"/>
</dbReference>
<dbReference type="PRINTS" id="PR00038">
    <property type="entry name" value="HTHLUXR"/>
</dbReference>
<dbReference type="SUPFAM" id="SSF46894">
    <property type="entry name" value="C-terminal effector domain of the bipartite response regulators"/>
    <property type="match status" value="1"/>
</dbReference>
<dbReference type="SUPFAM" id="SSF48452">
    <property type="entry name" value="TPR-like"/>
    <property type="match status" value="1"/>
</dbReference>
<evidence type="ECO:0000313" key="5">
    <source>
        <dbReference type="EMBL" id="QSB14461.1"/>
    </source>
</evidence>
<sequence>MSVAGGPASDQLLAGDQALASGDWAAARAAFTSALESGDEPVALAGLGEALWWLGEFPTAIGYRERAYAAYRRRDAPDDAGRAAELAVRLAIDHWANLGNAAAAAGWAARADRIVAAAGLAPLAGWVRLLEAYDAVDPKEAEALARQACEAARAHRDLDLELCALSQLGTALVGQGRVKEGLRHLDEAMAGALAGEGTPGTVVYTSCNTIMSGNACAAYARVVQWVRAADRFTSRYGCPYLFAYCRARYAAVLVAVGDWAQAEEELAVAIAATRNALPALHGEALAVSAGLRLCQGRLEEAERLVAGLTDHPAAAAVTARLALLRARPAQAELVARRRLADAGETSLRGMGLVALLGEARIDQGDPAAALALGQELIELGRLQECEVAEGYGERLCGQAYAAGAALAEPESSTIAPDQAREHLSRAAATFVRLGMPYEAARSRWLLATAVRHETVDRAAAEAQAAFDTFCGLGADRDADAAAALLRELGIPAARVGPRDPASLTSREREVLELLAEGLSNPEIAERLYLSRRTVEHHVARVLAKLGLRSRAEAAAEAVRLRAR</sequence>
<keyword evidence="3" id="KW-0804">Transcription</keyword>
<dbReference type="AlphaFoldDB" id="A0A895YAP3"/>
<dbReference type="EMBL" id="CP070499">
    <property type="protein sequence ID" value="QSB14461.1"/>
    <property type="molecule type" value="Genomic_DNA"/>
</dbReference>
<dbReference type="GO" id="GO:0003677">
    <property type="term" value="F:DNA binding"/>
    <property type="evidence" value="ECO:0007669"/>
    <property type="project" value="UniProtKB-KW"/>
</dbReference>
<dbReference type="Pfam" id="PF00196">
    <property type="entry name" value="GerE"/>
    <property type="match status" value="1"/>
</dbReference>
<dbReference type="PROSITE" id="PS50043">
    <property type="entry name" value="HTH_LUXR_2"/>
    <property type="match status" value="1"/>
</dbReference>
<evidence type="ECO:0000256" key="3">
    <source>
        <dbReference type="ARBA" id="ARBA00023163"/>
    </source>
</evidence>
<dbReference type="GO" id="GO:0006355">
    <property type="term" value="P:regulation of DNA-templated transcription"/>
    <property type="evidence" value="ECO:0007669"/>
    <property type="project" value="InterPro"/>
</dbReference>
<dbReference type="InterPro" id="IPR036388">
    <property type="entry name" value="WH-like_DNA-bd_sf"/>
</dbReference>
<dbReference type="CDD" id="cd06170">
    <property type="entry name" value="LuxR_C_like"/>
    <property type="match status" value="1"/>
</dbReference>
<proteinExistence type="predicted"/>